<evidence type="ECO:0000256" key="4">
    <source>
        <dbReference type="ARBA" id="ARBA00022912"/>
    </source>
</evidence>
<gene>
    <name evidence="6" type="ORF">PRZ01_07445</name>
</gene>
<dbReference type="CDD" id="cd16343">
    <property type="entry name" value="LMWPTP"/>
    <property type="match status" value="1"/>
</dbReference>
<dbReference type="Gene3D" id="3.40.50.2300">
    <property type="match status" value="1"/>
</dbReference>
<sequence>MPAILLVCAANLCRSPMAELLLKARRTHFGPGADAAFQRIESAGTRAAPQAEAMDARAAAAAQRAGLKPLRKWRSRRVAAQDFERFELILAMDADNLRELRQLCPPQLQSRLHLFLDFAPGLQGQEVPDPYFGPAAGFDHVMGLLDQGVQGLAQAWMAGRLPV</sequence>
<organism evidence="6 7">
    <name type="scientific">Roseateles koreensis</name>
    <dbReference type="NCBI Taxonomy" id="2987526"/>
    <lineage>
        <taxon>Bacteria</taxon>
        <taxon>Pseudomonadati</taxon>
        <taxon>Pseudomonadota</taxon>
        <taxon>Betaproteobacteria</taxon>
        <taxon>Burkholderiales</taxon>
        <taxon>Sphaerotilaceae</taxon>
        <taxon>Roseateles</taxon>
    </lineage>
</organism>
<dbReference type="PANTHER" id="PTHR11717:SF7">
    <property type="entry name" value="LOW MOLECULAR WEIGHT PHOSPHOTYROSINE PROTEIN PHOSPHATASE"/>
    <property type="match status" value="1"/>
</dbReference>
<dbReference type="InterPro" id="IPR023485">
    <property type="entry name" value="Ptyr_pPase"/>
</dbReference>
<keyword evidence="4" id="KW-0904">Protein phosphatase</keyword>
<dbReference type="EMBL" id="JAQQXS010000005">
    <property type="protein sequence ID" value="MDC8785023.1"/>
    <property type="molecule type" value="Genomic_DNA"/>
</dbReference>
<evidence type="ECO:0000256" key="2">
    <source>
        <dbReference type="ARBA" id="ARBA00013064"/>
    </source>
</evidence>
<feature type="domain" description="Phosphotyrosine protein phosphatase I" evidence="5">
    <location>
        <begin position="2"/>
        <end position="155"/>
    </location>
</feature>
<dbReference type="PRINTS" id="PR00719">
    <property type="entry name" value="LMWPTPASE"/>
</dbReference>
<reference evidence="6 7" key="1">
    <citation type="submission" date="2022-10" db="EMBL/GenBank/DDBJ databases">
        <title>paucibacter sp. hw8 Genome sequencing.</title>
        <authorList>
            <person name="Park S."/>
        </authorList>
    </citation>
    <scope>NUCLEOTIDE SEQUENCE [LARGE SCALE GENOMIC DNA]</scope>
    <source>
        <strain evidence="7">hw8</strain>
    </source>
</reference>
<evidence type="ECO:0000313" key="6">
    <source>
        <dbReference type="EMBL" id="MDC8785023.1"/>
    </source>
</evidence>
<dbReference type="EC" id="3.1.3.48" evidence="2"/>
<dbReference type="Pfam" id="PF01451">
    <property type="entry name" value="LMWPc"/>
    <property type="match status" value="1"/>
</dbReference>
<dbReference type="InterPro" id="IPR050438">
    <property type="entry name" value="LMW_PTPase"/>
</dbReference>
<dbReference type="Proteomes" id="UP001219862">
    <property type="component" value="Unassembled WGS sequence"/>
</dbReference>
<dbReference type="SUPFAM" id="SSF52788">
    <property type="entry name" value="Phosphotyrosine protein phosphatases I"/>
    <property type="match status" value="1"/>
</dbReference>
<dbReference type="InterPro" id="IPR036196">
    <property type="entry name" value="Ptyr_pPase_sf"/>
</dbReference>
<keyword evidence="7" id="KW-1185">Reference proteome</keyword>
<dbReference type="InterPro" id="IPR017867">
    <property type="entry name" value="Tyr_phospatase_low_mol_wt"/>
</dbReference>
<evidence type="ECO:0000259" key="5">
    <source>
        <dbReference type="SMART" id="SM00226"/>
    </source>
</evidence>
<accession>A0ABT5KQ38</accession>
<evidence type="ECO:0000256" key="3">
    <source>
        <dbReference type="ARBA" id="ARBA00022801"/>
    </source>
</evidence>
<dbReference type="SMART" id="SM00226">
    <property type="entry name" value="LMWPc"/>
    <property type="match status" value="1"/>
</dbReference>
<proteinExistence type="inferred from homology"/>
<name>A0ABT5KQ38_9BURK</name>
<protein>
    <recommendedName>
        <fullName evidence="2">protein-tyrosine-phosphatase</fullName>
        <ecNumber evidence="2">3.1.3.48</ecNumber>
    </recommendedName>
</protein>
<evidence type="ECO:0000256" key="1">
    <source>
        <dbReference type="ARBA" id="ARBA00011063"/>
    </source>
</evidence>
<comment type="similarity">
    <text evidence="1">Belongs to the low molecular weight phosphotyrosine protein phosphatase family.</text>
</comment>
<dbReference type="RefSeq" id="WP_273596138.1">
    <property type="nucleotide sequence ID" value="NZ_JAQQXS010000005.1"/>
</dbReference>
<dbReference type="PANTHER" id="PTHR11717">
    <property type="entry name" value="LOW MOLECULAR WEIGHT PROTEIN TYROSINE PHOSPHATASE"/>
    <property type="match status" value="1"/>
</dbReference>
<evidence type="ECO:0000313" key="7">
    <source>
        <dbReference type="Proteomes" id="UP001219862"/>
    </source>
</evidence>
<keyword evidence="3" id="KW-0378">Hydrolase</keyword>
<comment type="caution">
    <text evidence="6">The sequence shown here is derived from an EMBL/GenBank/DDBJ whole genome shotgun (WGS) entry which is preliminary data.</text>
</comment>